<dbReference type="EMBL" id="JAERWL010000012">
    <property type="protein sequence ID" value="MBM9477681.1"/>
    <property type="molecule type" value="Genomic_DNA"/>
</dbReference>
<keyword evidence="12" id="KW-1185">Reference proteome</keyword>
<keyword evidence="3" id="KW-1003">Cell membrane</keyword>
<evidence type="ECO:0000256" key="3">
    <source>
        <dbReference type="ARBA" id="ARBA00022475"/>
    </source>
</evidence>
<evidence type="ECO:0000256" key="9">
    <source>
        <dbReference type="SAM" id="MobiDB-lite"/>
    </source>
</evidence>
<keyword evidence="4" id="KW-0997">Cell inner membrane</keyword>
<name>A0A938YHB4_9ACTN</name>
<feature type="transmembrane region" description="Helical" evidence="8">
    <location>
        <begin position="91"/>
        <end position="116"/>
    </location>
</feature>
<evidence type="ECO:0000256" key="7">
    <source>
        <dbReference type="ARBA" id="ARBA00023136"/>
    </source>
</evidence>
<dbReference type="SUPFAM" id="SSF161098">
    <property type="entry name" value="MetI-like"/>
    <property type="match status" value="1"/>
</dbReference>
<dbReference type="PANTHER" id="PTHR43357:SF4">
    <property type="entry name" value="INNER MEMBRANE ABC TRANSPORTER PERMEASE PROTEIN YDCV"/>
    <property type="match status" value="1"/>
</dbReference>
<dbReference type="PANTHER" id="PTHR43357">
    <property type="entry name" value="INNER MEMBRANE ABC TRANSPORTER PERMEASE PROTEIN YDCV"/>
    <property type="match status" value="1"/>
</dbReference>
<comment type="similarity">
    <text evidence="8">Belongs to the binding-protein-dependent transport system permease family.</text>
</comment>
<dbReference type="Proteomes" id="UP000663801">
    <property type="component" value="Unassembled WGS sequence"/>
</dbReference>
<feature type="transmembrane region" description="Helical" evidence="8">
    <location>
        <begin position="33"/>
        <end position="55"/>
    </location>
</feature>
<evidence type="ECO:0000256" key="5">
    <source>
        <dbReference type="ARBA" id="ARBA00022692"/>
    </source>
</evidence>
<feature type="transmembrane region" description="Helical" evidence="8">
    <location>
        <begin position="128"/>
        <end position="150"/>
    </location>
</feature>
<dbReference type="RefSeq" id="WP_205257801.1">
    <property type="nucleotide sequence ID" value="NZ_BAAAPV010000005.1"/>
</dbReference>
<evidence type="ECO:0000259" key="10">
    <source>
        <dbReference type="PROSITE" id="PS50928"/>
    </source>
</evidence>
<evidence type="ECO:0000256" key="6">
    <source>
        <dbReference type="ARBA" id="ARBA00022989"/>
    </source>
</evidence>
<feature type="transmembrane region" description="Helical" evidence="8">
    <location>
        <begin position="156"/>
        <end position="177"/>
    </location>
</feature>
<feature type="transmembrane region" description="Helical" evidence="8">
    <location>
        <begin position="218"/>
        <end position="240"/>
    </location>
</feature>
<evidence type="ECO:0000313" key="11">
    <source>
        <dbReference type="EMBL" id="MBM9477681.1"/>
    </source>
</evidence>
<keyword evidence="5 8" id="KW-0812">Transmembrane</keyword>
<dbReference type="AlphaFoldDB" id="A0A938YHB4"/>
<dbReference type="GO" id="GO:0005886">
    <property type="term" value="C:plasma membrane"/>
    <property type="evidence" value="ECO:0007669"/>
    <property type="project" value="UniProtKB-SubCell"/>
</dbReference>
<organism evidence="11 12">
    <name type="scientific">Nakamurella flavida</name>
    <dbReference type="NCBI Taxonomy" id="363630"/>
    <lineage>
        <taxon>Bacteria</taxon>
        <taxon>Bacillati</taxon>
        <taxon>Actinomycetota</taxon>
        <taxon>Actinomycetes</taxon>
        <taxon>Nakamurellales</taxon>
        <taxon>Nakamurellaceae</taxon>
        <taxon>Nakamurella</taxon>
    </lineage>
</organism>
<feature type="domain" description="ABC transmembrane type-1" evidence="10">
    <location>
        <begin position="91"/>
        <end position="276"/>
    </location>
</feature>
<accession>A0A938YHB4</accession>
<feature type="region of interest" description="Disordered" evidence="9">
    <location>
        <begin position="1"/>
        <end position="25"/>
    </location>
</feature>
<keyword evidence="6 8" id="KW-1133">Transmembrane helix</keyword>
<protein>
    <submittedName>
        <fullName evidence="11">ABC transporter permease subunit</fullName>
    </submittedName>
</protein>
<dbReference type="PROSITE" id="PS50928">
    <property type="entry name" value="ABC_TM1"/>
    <property type="match status" value="1"/>
</dbReference>
<evidence type="ECO:0000256" key="1">
    <source>
        <dbReference type="ARBA" id="ARBA00004429"/>
    </source>
</evidence>
<comment type="subcellular location">
    <subcellularLocation>
        <location evidence="1">Cell inner membrane</location>
        <topology evidence="1">Multi-pass membrane protein</topology>
    </subcellularLocation>
    <subcellularLocation>
        <location evidence="8">Cell membrane</location>
        <topology evidence="8">Multi-pass membrane protein</topology>
    </subcellularLocation>
</comment>
<dbReference type="GO" id="GO:0055085">
    <property type="term" value="P:transmembrane transport"/>
    <property type="evidence" value="ECO:0007669"/>
    <property type="project" value="InterPro"/>
</dbReference>
<proteinExistence type="inferred from homology"/>
<feature type="compositionally biased region" description="Low complexity" evidence="9">
    <location>
        <begin position="1"/>
        <end position="14"/>
    </location>
</feature>
<evidence type="ECO:0000256" key="8">
    <source>
        <dbReference type="RuleBase" id="RU363032"/>
    </source>
</evidence>
<dbReference type="InterPro" id="IPR035906">
    <property type="entry name" value="MetI-like_sf"/>
</dbReference>
<evidence type="ECO:0000313" key="12">
    <source>
        <dbReference type="Proteomes" id="UP000663801"/>
    </source>
</evidence>
<dbReference type="InterPro" id="IPR000515">
    <property type="entry name" value="MetI-like"/>
</dbReference>
<gene>
    <name evidence="11" type="ORF">JL107_14615</name>
</gene>
<keyword evidence="7 8" id="KW-0472">Membrane</keyword>
<comment type="caution">
    <text evidence="11">The sequence shown here is derived from an EMBL/GenBank/DDBJ whole genome shotgun (WGS) entry which is preliminary data.</text>
</comment>
<dbReference type="CDD" id="cd06261">
    <property type="entry name" value="TM_PBP2"/>
    <property type="match status" value="1"/>
</dbReference>
<dbReference type="Gene3D" id="1.10.3720.10">
    <property type="entry name" value="MetI-like"/>
    <property type="match status" value="1"/>
</dbReference>
<evidence type="ECO:0000256" key="2">
    <source>
        <dbReference type="ARBA" id="ARBA00022448"/>
    </source>
</evidence>
<evidence type="ECO:0000256" key="4">
    <source>
        <dbReference type="ARBA" id="ARBA00022519"/>
    </source>
</evidence>
<sequence length="296" mass="32034">MTTATDRSPAAARPSPTPPGTGRRRLGRRGRAALLRWAVLTPVLAFFLIPLIAMLDFSTRTLGGKRTGKAWAALVDPEQLSSRYRPLWDGLLSSAVLVVLTVVLMAVLLVPTMIWVRMRVPGLRRTMEFLCLLPLTIPAIVLVVGLAPIYRGVSEVLSTSAIWLCFAYVILVLPFAYRSLDAGLAAIDVTTLSEAARSLGAGWWTLVWRVILPNLRGALLAASFLSVALVLGEFTVASLLSRNNLQTGIYTVSQAEPRLATAIALLALVLVFVLLLGLSLISGRRRPGRTASRKES</sequence>
<feature type="transmembrane region" description="Helical" evidence="8">
    <location>
        <begin position="260"/>
        <end position="281"/>
    </location>
</feature>
<reference evidence="11" key="1">
    <citation type="submission" date="2021-01" db="EMBL/GenBank/DDBJ databases">
        <title>KCTC 19127 draft genome.</title>
        <authorList>
            <person name="An D."/>
        </authorList>
    </citation>
    <scope>NUCLEOTIDE SEQUENCE</scope>
    <source>
        <strain evidence="11">KCTC 19127</strain>
    </source>
</reference>
<keyword evidence="2 8" id="KW-0813">Transport</keyword>
<dbReference type="Pfam" id="PF00528">
    <property type="entry name" value="BPD_transp_1"/>
    <property type="match status" value="1"/>
</dbReference>